<dbReference type="GO" id="GO:0003824">
    <property type="term" value="F:catalytic activity"/>
    <property type="evidence" value="ECO:0007669"/>
    <property type="project" value="UniProtKB-ARBA"/>
</dbReference>
<dbReference type="Proteomes" id="UP000235371">
    <property type="component" value="Unassembled WGS sequence"/>
</dbReference>
<evidence type="ECO:0000256" key="1">
    <source>
        <dbReference type="SAM" id="MobiDB-lite"/>
    </source>
</evidence>
<accession>A0A2J6TCC4</accession>
<reference evidence="2 3" key="1">
    <citation type="submission" date="2016-04" db="EMBL/GenBank/DDBJ databases">
        <title>A degradative enzymes factory behind the ericoid mycorrhizal symbiosis.</title>
        <authorList>
            <consortium name="DOE Joint Genome Institute"/>
            <person name="Martino E."/>
            <person name="Morin E."/>
            <person name="Grelet G."/>
            <person name="Kuo A."/>
            <person name="Kohler A."/>
            <person name="Daghino S."/>
            <person name="Barry K."/>
            <person name="Choi C."/>
            <person name="Cichocki N."/>
            <person name="Clum A."/>
            <person name="Copeland A."/>
            <person name="Hainaut M."/>
            <person name="Haridas S."/>
            <person name="Labutti K."/>
            <person name="Lindquist E."/>
            <person name="Lipzen A."/>
            <person name="Khouja H.-R."/>
            <person name="Murat C."/>
            <person name="Ohm R."/>
            <person name="Olson A."/>
            <person name="Spatafora J."/>
            <person name="Veneault-Fourrey C."/>
            <person name="Henrissat B."/>
            <person name="Grigoriev I."/>
            <person name="Martin F."/>
            <person name="Perotto S."/>
        </authorList>
    </citation>
    <scope>NUCLEOTIDE SEQUENCE [LARGE SCALE GENOMIC DNA]</scope>
    <source>
        <strain evidence="2 3">E</strain>
    </source>
</reference>
<dbReference type="Gene3D" id="1.50.10.10">
    <property type="match status" value="1"/>
</dbReference>
<dbReference type="EMBL" id="KZ613788">
    <property type="protein sequence ID" value="PMD60653.1"/>
    <property type="molecule type" value="Genomic_DNA"/>
</dbReference>
<protein>
    <recommendedName>
        <fullName evidence="4">Glycoside hydrolase family 125 protein</fullName>
    </recommendedName>
</protein>
<keyword evidence="3" id="KW-1185">Reference proteome</keyword>
<evidence type="ECO:0000313" key="2">
    <source>
        <dbReference type="EMBL" id="PMD60653.1"/>
    </source>
</evidence>
<dbReference type="PANTHER" id="PTHR31047">
    <property type="entry name" value="MEIOTICALLY UP-REGULATED GENE 157 PROTEIN"/>
    <property type="match status" value="1"/>
</dbReference>
<feature type="compositionally biased region" description="Low complexity" evidence="1">
    <location>
        <begin position="1"/>
        <end position="19"/>
    </location>
</feature>
<dbReference type="GeneID" id="36586146"/>
<dbReference type="InterPro" id="IPR008313">
    <property type="entry name" value="GH125"/>
</dbReference>
<dbReference type="AlphaFoldDB" id="A0A2J6TCC4"/>
<dbReference type="RefSeq" id="XP_024737557.1">
    <property type="nucleotide sequence ID" value="XM_024878069.1"/>
</dbReference>
<dbReference type="SMART" id="SM01149">
    <property type="entry name" value="DUF1237"/>
    <property type="match status" value="1"/>
</dbReference>
<sequence>MGSIETITSSALSLSSQQSFDPPNKSGHLKTLDIGLDGNTTSTNPFGDKLLDYVHSGKRGFGLHLTGTISNLKSETVANNITATYSIGRVQVTTTVSVGKDQRVVQYIILKSTSTQKEQVDYTLALNISVNRASYGQLTEGGPIPIPPPSNEFQLADGSQAWAVVNQNLDAMIQGDLYCDDLRVCLEPMKRNNTALEQPVSMAFHETLKINPGQTRTLTSTYLLQPRCDFAKIPSPRKNPGPNREEGWKIKNENMRLIIKGNLSYILGNCTIPVSSIRYLLDVYQHINRLLDASTAQEYLLKIRTVVCGHLNWVFRVAQRPYGYWHRSYLATGVPKDRSIFQLDQQCYPILELCDFLHHFPSEVDLVKSILTEETIPSILSILESHRDPSTGLYSTEETPGDDAVEHPFHFSSHILLWHTFSRLAETLPKLKFVSSTLNPECLKQKAEQLRTSTLRHFVACNPATGTTMFAYLTDGAGVHTFYHDANDLPTLFIPTWRFVDPSSPEHVLWTRTMEFGLSPSNTDGFFPQGPYGGLGSVHTRGPWPLGFAQEFIFASLLGDRAAIEDAWRRIQGSMFMDGLFSEAVNAETGECTSKAWFSWPGCVISSALIKFEILGEKAWDHQE</sequence>
<name>A0A2J6TCC4_9HELO</name>
<dbReference type="InParanoid" id="A0A2J6TCC4"/>
<dbReference type="InterPro" id="IPR012341">
    <property type="entry name" value="6hp_glycosidase-like_sf"/>
</dbReference>
<dbReference type="InterPro" id="IPR008928">
    <property type="entry name" value="6-hairpin_glycosidase_sf"/>
</dbReference>
<dbReference type="OrthoDB" id="2580243at2759"/>
<proteinExistence type="predicted"/>
<dbReference type="GO" id="GO:0005975">
    <property type="term" value="P:carbohydrate metabolic process"/>
    <property type="evidence" value="ECO:0007669"/>
    <property type="project" value="InterPro"/>
</dbReference>
<evidence type="ECO:0000313" key="3">
    <source>
        <dbReference type="Proteomes" id="UP000235371"/>
    </source>
</evidence>
<dbReference type="Pfam" id="PF06824">
    <property type="entry name" value="Glyco_hydro_125"/>
    <property type="match status" value="1"/>
</dbReference>
<dbReference type="SUPFAM" id="SSF48208">
    <property type="entry name" value="Six-hairpin glycosidases"/>
    <property type="match status" value="1"/>
</dbReference>
<evidence type="ECO:0008006" key="4">
    <source>
        <dbReference type="Google" id="ProtNLM"/>
    </source>
</evidence>
<organism evidence="2 3">
    <name type="scientific">Hyaloscypha bicolor E</name>
    <dbReference type="NCBI Taxonomy" id="1095630"/>
    <lineage>
        <taxon>Eukaryota</taxon>
        <taxon>Fungi</taxon>
        <taxon>Dikarya</taxon>
        <taxon>Ascomycota</taxon>
        <taxon>Pezizomycotina</taxon>
        <taxon>Leotiomycetes</taxon>
        <taxon>Helotiales</taxon>
        <taxon>Hyaloscyphaceae</taxon>
        <taxon>Hyaloscypha</taxon>
        <taxon>Hyaloscypha bicolor</taxon>
    </lineage>
</organism>
<gene>
    <name evidence="2" type="ORF">K444DRAFT_588683</name>
</gene>
<dbReference type="PANTHER" id="PTHR31047:SF0">
    <property type="entry name" value="MEIOTICALLY UP-REGULATED GENE 157 PROTEIN"/>
    <property type="match status" value="1"/>
</dbReference>
<feature type="region of interest" description="Disordered" evidence="1">
    <location>
        <begin position="1"/>
        <end position="27"/>
    </location>
</feature>